<dbReference type="Proteomes" id="UP000264353">
    <property type="component" value="Chromosome A9"/>
</dbReference>
<dbReference type="CDD" id="cd06222">
    <property type="entry name" value="RNase_H_like"/>
    <property type="match status" value="1"/>
</dbReference>
<dbReference type="PANTHER" id="PTHR47074">
    <property type="entry name" value="BNAC02G40300D PROTEIN"/>
    <property type="match status" value="1"/>
</dbReference>
<dbReference type="SUPFAM" id="SSF53098">
    <property type="entry name" value="Ribonuclease H-like"/>
    <property type="match status" value="1"/>
</dbReference>
<organism evidence="2 3">
    <name type="scientific">Brassica campestris</name>
    <name type="common">Field mustard</name>
    <dbReference type="NCBI Taxonomy" id="3711"/>
    <lineage>
        <taxon>Eukaryota</taxon>
        <taxon>Viridiplantae</taxon>
        <taxon>Streptophyta</taxon>
        <taxon>Embryophyta</taxon>
        <taxon>Tracheophyta</taxon>
        <taxon>Spermatophyta</taxon>
        <taxon>Magnoliopsida</taxon>
        <taxon>eudicotyledons</taxon>
        <taxon>Gunneridae</taxon>
        <taxon>Pentapetalae</taxon>
        <taxon>rosids</taxon>
        <taxon>malvids</taxon>
        <taxon>Brassicales</taxon>
        <taxon>Brassicaceae</taxon>
        <taxon>Brassiceae</taxon>
        <taxon>Brassica</taxon>
    </lineage>
</organism>
<dbReference type="GO" id="GO:0003676">
    <property type="term" value="F:nucleic acid binding"/>
    <property type="evidence" value="ECO:0007669"/>
    <property type="project" value="InterPro"/>
</dbReference>
<evidence type="ECO:0000313" key="2">
    <source>
        <dbReference type="EMBL" id="RID43149.1"/>
    </source>
</evidence>
<dbReference type="InterPro" id="IPR052929">
    <property type="entry name" value="RNase_H-like_EbsB-rel"/>
</dbReference>
<evidence type="ECO:0000259" key="1">
    <source>
        <dbReference type="Pfam" id="PF13456"/>
    </source>
</evidence>
<gene>
    <name evidence="2" type="ORF">BRARA_I00029</name>
</gene>
<dbReference type="InterPro" id="IPR012337">
    <property type="entry name" value="RNaseH-like_sf"/>
</dbReference>
<proteinExistence type="predicted"/>
<dbReference type="Gene3D" id="3.30.420.10">
    <property type="entry name" value="Ribonuclease H-like superfamily/Ribonuclease H"/>
    <property type="match status" value="1"/>
</dbReference>
<dbReference type="EMBL" id="CM010636">
    <property type="protein sequence ID" value="RID43149.1"/>
    <property type="molecule type" value="Genomic_DNA"/>
</dbReference>
<dbReference type="InterPro" id="IPR002156">
    <property type="entry name" value="RNaseH_domain"/>
</dbReference>
<sequence>MIFQQTSIHWRTTLQTAYFDTKEWLEAYQTVDKDEDRKELRRDMEHQRNKWIKPPTGFVKCNYDGAFNNTQIETRAGWIIRDELGIFKGAAHASNQQPKTALEGELKALLLAMMNCWSKGYRHVIFEGDNINVMKLANGETTNIDVTNWIRDIWRWAAKFEEIKFCWTNRNSNLCADILAKQVIPSFSSFHYYSYVPEFIRDAMSNDYFDH</sequence>
<dbReference type="PANTHER" id="PTHR47074:SF78">
    <property type="entry name" value="GB|AAF30348.1-RELATED"/>
    <property type="match status" value="1"/>
</dbReference>
<dbReference type="InterPro" id="IPR044730">
    <property type="entry name" value="RNase_H-like_dom_plant"/>
</dbReference>
<dbReference type="AlphaFoldDB" id="A0A397XPP1"/>
<evidence type="ECO:0000313" key="3">
    <source>
        <dbReference type="Proteomes" id="UP000264353"/>
    </source>
</evidence>
<dbReference type="Pfam" id="PF13456">
    <property type="entry name" value="RVT_3"/>
    <property type="match status" value="1"/>
</dbReference>
<dbReference type="GO" id="GO:0004523">
    <property type="term" value="F:RNA-DNA hybrid ribonuclease activity"/>
    <property type="evidence" value="ECO:0007669"/>
    <property type="project" value="InterPro"/>
</dbReference>
<dbReference type="InterPro" id="IPR036397">
    <property type="entry name" value="RNaseH_sf"/>
</dbReference>
<name>A0A397XPP1_BRACM</name>
<feature type="domain" description="RNase H type-1" evidence="1">
    <location>
        <begin position="62"/>
        <end position="182"/>
    </location>
</feature>
<accession>A0A397XPP1</accession>
<protein>
    <recommendedName>
        <fullName evidence="1">RNase H type-1 domain-containing protein</fullName>
    </recommendedName>
</protein>
<reference evidence="2 3" key="1">
    <citation type="submission" date="2018-06" db="EMBL/GenBank/DDBJ databases">
        <title>WGS assembly of Brassica rapa FPsc.</title>
        <authorList>
            <person name="Bowman J."/>
            <person name="Kohchi T."/>
            <person name="Yamato K."/>
            <person name="Jenkins J."/>
            <person name="Shu S."/>
            <person name="Ishizaki K."/>
            <person name="Yamaoka S."/>
            <person name="Nishihama R."/>
            <person name="Nakamura Y."/>
            <person name="Berger F."/>
            <person name="Adam C."/>
            <person name="Aki S."/>
            <person name="Althoff F."/>
            <person name="Araki T."/>
            <person name="Arteaga-Vazquez M."/>
            <person name="Balasubrmanian S."/>
            <person name="Bauer D."/>
            <person name="Boehm C."/>
            <person name="Briginshaw L."/>
            <person name="Caballero-Perez J."/>
            <person name="Catarino B."/>
            <person name="Chen F."/>
            <person name="Chiyoda S."/>
            <person name="Chovatia M."/>
            <person name="Davies K."/>
            <person name="Delmans M."/>
            <person name="Demura T."/>
            <person name="Dierschke T."/>
            <person name="Dolan L."/>
            <person name="Dorantes-Acosta A."/>
            <person name="Eklund D."/>
            <person name="Florent S."/>
            <person name="Flores-Sandoval E."/>
            <person name="Fujiyama A."/>
            <person name="Fukuzawa H."/>
            <person name="Galik B."/>
            <person name="Grimanelli D."/>
            <person name="Grimwood J."/>
            <person name="Grossniklaus U."/>
            <person name="Hamada T."/>
            <person name="Haseloff J."/>
            <person name="Hetherington A."/>
            <person name="Higo A."/>
            <person name="Hirakawa Y."/>
            <person name="Hundley H."/>
            <person name="Ikeda Y."/>
            <person name="Inoue K."/>
            <person name="Inoue S."/>
            <person name="Ishida S."/>
            <person name="Jia Q."/>
            <person name="Kakita M."/>
            <person name="Kanazawa T."/>
            <person name="Kawai Y."/>
            <person name="Kawashima T."/>
            <person name="Kennedy M."/>
            <person name="Kinose K."/>
            <person name="Kinoshita T."/>
            <person name="Kohara Y."/>
            <person name="Koide E."/>
            <person name="Komatsu K."/>
            <person name="Kopischke S."/>
            <person name="Kubo M."/>
            <person name="Kyozuka J."/>
            <person name="Lagercrantz U."/>
            <person name="Lin S."/>
            <person name="Lindquist E."/>
            <person name="Lipzen A."/>
            <person name="Lu C."/>
            <person name="Luna E."/>
            <person name="Martienssen R."/>
            <person name="Minamino N."/>
            <person name="Mizutani M."/>
            <person name="Mizutani M."/>
            <person name="Mochizuki N."/>
            <person name="Monte I."/>
            <person name="Mosher R."/>
            <person name="Nagasaki H."/>
            <person name="Nakagami H."/>
            <person name="Naramoto S."/>
            <person name="Nishitani K."/>
            <person name="Ohtani M."/>
            <person name="Okamoto T."/>
            <person name="Okumura M."/>
            <person name="Phillips J."/>
            <person name="Pollak B."/>
            <person name="Reinders A."/>
            <person name="Roevekamp M."/>
            <person name="Sano R."/>
            <person name="Sawa S."/>
            <person name="Schmid M."/>
            <person name="Shirakawa M."/>
            <person name="Solano R."/>
            <person name="Spunde A."/>
            <person name="Suetsugu N."/>
            <person name="Sugano S."/>
            <person name="Sugiyama A."/>
            <person name="Sun R."/>
            <person name="Suzuki Y."/>
            <person name="Takenaka M."/>
            <person name="Takezawa D."/>
            <person name="Tomogane H."/>
            <person name="Tsuzuki M."/>
            <person name="Ueda T."/>
            <person name="Umeda M."/>
            <person name="Ward J."/>
            <person name="Watanabe Y."/>
            <person name="Yazaki K."/>
            <person name="Yokoyama R."/>
            <person name="Yoshitake Y."/>
            <person name="Yotsui I."/>
            <person name="Zachgo S."/>
            <person name="Schmutz J."/>
        </authorList>
    </citation>
    <scope>NUCLEOTIDE SEQUENCE [LARGE SCALE GENOMIC DNA]</scope>
    <source>
        <strain evidence="3">cv. B-3</strain>
    </source>
</reference>